<dbReference type="CDD" id="cd00093">
    <property type="entry name" value="HTH_XRE"/>
    <property type="match status" value="1"/>
</dbReference>
<comment type="caution">
    <text evidence="3">The sequence shown here is derived from an EMBL/GenBank/DDBJ whole genome shotgun (WGS) entry which is preliminary data.</text>
</comment>
<dbReference type="Pfam" id="PF01381">
    <property type="entry name" value="HTH_3"/>
    <property type="match status" value="1"/>
</dbReference>
<dbReference type="SUPFAM" id="SSF47413">
    <property type="entry name" value="lambda repressor-like DNA-binding domains"/>
    <property type="match status" value="1"/>
</dbReference>
<dbReference type="PROSITE" id="PS50943">
    <property type="entry name" value="HTH_CROC1"/>
    <property type="match status" value="1"/>
</dbReference>
<dbReference type="InterPro" id="IPR050807">
    <property type="entry name" value="TransReg_Diox_bact_type"/>
</dbReference>
<reference evidence="3 4" key="1">
    <citation type="submission" date="2022-12" db="EMBL/GenBank/DDBJ databases">
        <title>Draft genome sequence of Paenibacillus sp. dW9.</title>
        <authorList>
            <person name="Choi E.-W."/>
            <person name="Kim D.-U."/>
        </authorList>
    </citation>
    <scope>NUCLEOTIDE SEQUENCE [LARGE SCALE GENOMIC DNA]</scope>
    <source>
        <strain evidence="4">dW9</strain>
    </source>
</reference>
<evidence type="ECO:0000313" key="3">
    <source>
        <dbReference type="EMBL" id="MCZ8514973.1"/>
    </source>
</evidence>
<evidence type="ECO:0000313" key="4">
    <source>
        <dbReference type="Proteomes" id="UP001527882"/>
    </source>
</evidence>
<dbReference type="InterPro" id="IPR001387">
    <property type="entry name" value="Cro/C1-type_HTH"/>
</dbReference>
<dbReference type="Gene3D" id="1.10.260.40">
    <property type="entry name" value="lambda repressor-like DNA-binding domains"/>
    <property type="match status" value="1"/>
</dbReference>
<dbReference type="SMART" id="SM00530">
    <property type="entry name" value="HTH_XRE"/>
    <property type="match status" value="1"/>
</dbReference>
<dbReference type="PANTHER" id="PTHR46797">
    <property type="entry name" value="HTH-TYPE TRANSCRIPTIONAL REGULATOR"/>
    <property type="match status" value="1"/>
</dbReference>
<dbReference type="EMBL" id="JAQAGZ010000014">
    <property type="protein sequence ID" value="MCZ8514973.1"/>
    <property type="molecule type" value="Genomic_DNA"/>
</dbReference>
<keyword evidence="1" id="KW-0238">DNA-binding</keyword>
<organism evidence="3 4">
    <name type="scientific">Paenibacillus gyeongsangnamensis</name>
    <dbReference type="NCBI Taxonomy" id="3388067"/>
    <lineage>
        <taxon>Bacteria</taxon>
        <taxon>Bacillati</taxon>
        <taxon>Bacillota</taxon>
        <taxon>Bacilli</taxon>
        <taxon>Bacillales</taxon>
        <taxon>Paenibacillaceae</taxon>
        <taxon>Paenibacillus</taxon>
    </lineage>
</organism>
<name>A0ABT4QDL9_9BACL</name>
<sequence>MSKLSDHVGSRIRIFRKKRGLTQAQLSEKVQQPQSYISDIERGEKNISLDTLERIVEALEIHPGELFNSYNGMQSNEQLKKDRQIDLLTFMLKDRDLREISTITRLIEDVLKAYDTK</sequence>
<accession>A0ABT4QDL9</accession>
<evidence type="ECO:0000259" key="2">
    <source>
        <dbReference type="PROSITE" id="PS50943"/>
    </source>
</evidence>
<protein>
    <submittedName>
        <fullName evidence="3">Helix-turn-helix transcriptional regulator</fullName>
    </submittedName>
</protein>
<proteinExistence type="predicted"/>
<evidence type="ECO:0000256" key="1">
    <source>
        <dbReference type="ARBA" id="ARBA00023125"/>
    </source>
</evidence>
<feature type="domain" description="HTH cro/C1-type" evidence="2">
    <location>
        <begin position="12"/>
        <end position="66"/>
    </location>
</feature>
<dbReference type="RefSeq" id="WP_269883499.1">
    <property type="nucleotide sequence ID" value="NZ_JAQAGZ010000014.1"/>
</dbReference>
<gene>
    <name evidence="3" type="ORF">O9H85_21625</name>
</gene>
<dbReference type="Proteomes" id="UP001527882">
    <property type="component" value="Unassembled WGS sequence"/>
</dbReference>
<dbReference type="InterPro" id="IPR010982">
    <property type="entry name" value="Lambda_DNA-bd_dom_sf"/>
</dbReference>
<keyword evidence="4" id="KW-1185">Reference proteome</keyword>
<dbReference type="PANTHER" id="PTHR46797:SF1">
    <property type="entry name" value="METHYLPHOSPHONATE SYNTHASE"/>
    <property type="match status" value="1"/>
</dbReference>